<dbReference type="AlphaFoldDB" id="K9UJ45"/>
<feature type="chain" id="PRO_5003937207" evidence="1">
    <location>
        <begin position="26"/>
        <end position="106"/>
    </location>
</feature>
<reference evidence="2 3" key="1">
    <citation type="submission" date="2012-05" db="EMBL/GenBank/DDBJ databases">
        <title>Finished chromosome of genome of Chamaesiphon sp. PCC 6605.</title>
        <authorList>
            <consortium name="US DOE Joint Genome Institute"/>
            <person name="Gugger M."/>
            <person name="Coursin T."/>
            <person name="Rippka R."/>
            <person name="Tandeau De Marsac N."/>
            <person name="Huntemann M."/>
            <person name="Wei C.-L."/>
            <person name="Han J."/>
            <person name="Detter J.C."/>
            <person name="Han C."/>
            <person name="Tapia R."/>
            <person name="Chen A."/>
            <person name="Kyrpides N."/>
            <person name="Mavromatis K."/>
            <person name="Markowitz V."/>
            <person name="Szeto E."/>
            <person name="Ivanova N."/>
            <person name="Pagani I."/>
            <person name="Pati A."/>
            <person name="Goodwin L."/>
            <person name="Nordberg H.P."/>
            <person name="Cantor M.N."/>
            <person name="Hua S.X."/>
            <person name="Woyke T."/>
            <person name="Kerfeld C.A."/>
        </authorList>
    </citation>
    <scope>NUCLEOTIDE SEQUENCE [LARGE SCALE GENOMIC DNA]</scope>
    <source>
        <strain evidence="3">ATCC 27169 / PCC 6605</strain>
    </source>
</reference>
<proteinExistence type="predicted"/>
<sequence>MKIFLTPACLLLGLSLSLIPTIASAQFNNTFNGGGDNRDPFSRASGGDTSGLLNLINQAQLNSKNNPNFESEQREQLNSATQDFRARQLQELRRTKTAPATNVKPK</sequence>
<evidence type="ECO:0000256" key="1">
    <source>
        <dbReference type="SAM" id="SignalP"/>
    </source>
</evidence>
<keyword evidence="1" id="KW-0732">Signal</keyword>
<dbReference type="STRING" id="1173020.Cha6605_3214"/>
<dbReference type="OrthoDB" id="9840821at2"/>
<evidence type="ECO:0000313" key="2">
    <source>
        <dbReference type="EMBL" id="AFY94224.1"/>
    </source>
</evidence>
<dbReference type="KEGG" id="cmp:Cha6605_3214"/>
<feature type="signal peptide" evidence="1">
    <location>
        <begin position="1"/>
        <end position="25"/>
    </location>
</feature>
<dbReference type="EMBL" id="CP003600">
    <property type="protein sequence ID" value="AFY94224.1"/>
    <property type="molecule type" value="Genomic_DNA"/>
</dbReference>
<keyword evidence="3" id="KW-1185">Reference proteome</keyword>
<organism evidence="2 3">
    <name type="scientific">Chamaesiphon minutus (strain ATCC 27169 / PCC 6605)</name>
    <dbReference type="NCBI Taxonomy" id="1173020"/>
    <lineage>
        <taxon>Bacteria</taxon>
        <taxon>Bacillati</taxon>
        <taxon>Cyanobacteriota</taxon>
        <taxon>Cyanophyceae</taxon>
        <taxon>Gomontiellales</taxon>
        <taxon>Chamaesiphonaceae</taxon>
        <taxon>Chamaesiphon</taxon>
    </lineage>
</organism>
<accession>K9UJ45</accession>
<evidence type="ECO:0000313" key="3">
    <source>
        <dbReference type="Proteomes" id="UP000010366"/>
    </source>
</evidence>
<dbReference type="HOGENOM" id="CLU_2218358_0_0_3"/>
<gene>
    <name evidence="2" type="ORF">Cha6605_3214</name>
</gene>
<protein>
    <submittedName>
        <fullName evidence="2">Uncharacterized protein</fullName>
    </submittedName>
</protein>
<dbReference type="RefSeq" id="WP_015160363.1">
    <property type="nucleotide sequence ID" value="NC_019697.1"/>
</dbReference>
<name>K9UJ45_CHAP6</name>
<dbReference type="Proteomes" id="UP000010366">
    <property type="component" value="Chromosome"/>
</dbReference>